<accession>A0A7C4BA74</accession>
<evidence type="ECO:0000256" key="2">
    <source>
        <dbReference type="ARBA" id="ARBA00023274"/>
    </source>
</evidence>
<dbReference type="GO" id="GO:0005840">
    <property type="term" value="C:ribosome"/>
    <property type="evidence" value="ECO:0007669"/>
    <property type="project" value="UniProtKB-KW"/>
</dbReference>
<keyword evidence="3" id="KW-0694">RNA-binding</keyword>
<comment type="subunit">
    <text evidence="3">Part of the 50S ribosomal subunit. Binds 23S rRNA.</text>
</comment>
<name>A0A7C4BA74_THEPE</name>
<comment type="caution">
    <text evidence="5">The sequence shown here is derived from an EMBL/GenBank/DDBJ whole genome shotgun (WGS) entry which is preliminary data.</text>
</comment>
<dbReference type="HAMAP" id="MF_00273">
    <property type="entry name" value="Ribosomal_eL20"/>
    <property type="match status" value="1"/>
</dbReference>
<dbReference type="GO" id="GO:1990904">
    <property type="term" value="C:ribonucleoprotein complex"/>
    <property type="evidence" value="ECO:0007669"/>
    <property type="project" value="UniProtKB-KW"/>
</dbReference>
<dbReference type="GO" id="GO:0070180">
    <property type="term" value="F:large ribosomal subunit rRNA binding"/>
    <property type="evidence" value="ECO:0007669"/>
    <property type="project" value="UniProtKB-UniRule"/>
</dbReference>
<dbReference type="SUPFAM" id="SSF160374">
    <property type="entry name" value="RplX-like"/>
    <property type="match status" value="1"/>
</dbReference>
<protein>
    <recommendedName>
        <fullName evidence="3">Large ribosomal subunit protein eL20</fullName>
    </recommendedName>
</protein>
<organism evidence="5">
    <name type="scientific">Thermofilum pendens</name>
    <dbReference type="NCBI Taxonomy" id="2269"/>
    <lineage>
        <taxon>Archaea</taxon>
        <taxon>Thermoproteota</taxon>
        <taxon>Thermoprotei</taxon>
        <taxon>Thermofilales</taxon>
        <taxon>Thermofilaceae</taxon>
        <taxon>Thermofilum</taxon>
    </lineage>
</organism>
<keyword evidence="1 3" id="KW-0689">Ribosomal protein</keyword>
<dbReference type="GO" id="GO:0003735">
    <property type="term" value="F:structural constituent of ribosome"/>
    <property type="evidence" value="ECO:0007669"/>
    <property type="project" value="InterPro"/>
</dbReference>
<reference evidence="5" key="1">
    <citation type="journal article" date="2020" name="mSystems">
        <title>Genome- and Community-Level Interaction Insights into Carbon Utilization and Element Cycling Functions of Hydrothermarchaeota in Hydrothermal Sediment.</title>
        <authorList>
            <person name="Zhou Z."/>
            <person name="Liu Y."/>
            <person name="Xu W."/>
            <person name="Pan J."/>
            <person name="Luo Z.H."/>
            <person name="Li M."/>
        </authorList>
    </citation>
    <scope>NUCLEOTIDE SEQUENCE [LARGE SCALE GENOMIC DNA]</scope>
    <source>
        <strain evidence="5">SpSt-735</strain>
    </source>
</reference>
<dbReference type="Gene3D" id="3.10.20.10">
    <property type="match status" value="1"/>
</dbReference>
<dbReference type="EMBL" id="DTFI01000078">
    <property type="protein sequence ID" value="HGI43338.1"/>
    <property type="molecule type" value="Genomic_DNA"/>
</dbReference>
<evidence type="ECO:0000259" key="4">
    <source>
        <dbReference type="Pfam" id="PF01775"/>
    </source>
</evidence>
<keyword evidence="3" id="KW-0699">rRNA-binding</keyword>
<dbReference type="InterPro" id="IPR028877">
    <property type="entry name" value="Ribosomal_eL20"/>
</dbReference>
<dbReference type="GO" id="GO:0006412">
    <property type="term" value="P:translation"/>
    <property type="evidence" value="ECO:0007669"/>
    <property type="project" value="UniProtKB-UniRule"/>
</dbReference>
<evidence type="ECO:0000256" key="3">
    <source>
        <dbReference type="HAMAP-Rule" id="MF_00273"/>
    </source>
</evidence>
<evidence type="ECO:0000313" key="5">
    <source>
        <dbReference type="EMBL" id="HGI43338.1"/>
    </source>
</evidence>
<dbReference type="AlphaFoldDB" id="A0A7C4BA74"/>
<keyword evidence="2 3" id="KW-0687">Ribonucleoprotein</keyword>
<proteinExistence type="inferred from homology"/>
<comment type="similarity">
    <text evidence="3">Belongs to the eukaryotic ribosomal protein eL20 family.</text>
</comment>
<dbReference type="Pfam" id="PF01775">
    <property type="entry name" value="Ribosomal_L18A"/>
    <property type="match status" value="1"/>
</dbReference>
<dbReference type="NCBIfam" id="NF001981">
    <property type="entry name" value="PRK00773.1-1"/>
    <property type="match status" value="1"/>
</dbReference>
<sequence>MSVARTFKVQGVMRLRNGEQRRFTVYVRGLSEKEALEKVYSNLGSRHKLTRRHIKVLSVTTVSDEEVDDEYIRALAQTDRLIVR</sequence>
<evidence type="ECO:0000256" key="1">
    <source>
        <dbReference type="ARBA" id="ARBA00022980"/>
    </source>
</evidence>
<gene>
    <name evidence="3" type="primary">rpl18a</name>
    <name evidence="3" type="synonym">rpl20e</name>
    <name evidence="3" type="synonym">rplX</name>
    <name evidence="5" type="ORF">ENV17_03000</name>
</gene>
<feature type="domain" description="Large ribosomal subunit protein eL20" evidence="4">
    <location>
        <begin position="5"/>
        <end position="59"/>
    </location>
</feature>
<dbReference type="InterPro" id="IPR023573">
    <property type="entry name" value="Ribosomal_eL20_dom"/>
</dbReference>